<name>A0A8J5MVW9_HOMAM</name>
<reference evidence="2" key="1">
    <citation type="journal article" date="2021" name="Sci. Adv.">
        <title>The American lobster genome reveals insights on longevity, neural, and immune adaptations.</title>
        <authorList>
            <person name="Polinski J.M."/>
            <person name="Zimin A.V."/>
            <person name="Clark K.F."/>
            <person name="Kohn A.B."/>
            <person name="Sadowski N."/>
            <person name="Timp W."/>
            <person name="Ptitsyn A."/>
            <person name="Khanna P."/>
            <person name="Romanova D.Y."/>
            <person name="Williams P."/>
            <person name="Greenwood S.J."/>
            <person name="Moroz L.L."/>
            <person name="Walt D.R."/>
            <person name="Bodnar A.G."/>
        </authorList>
    </citation>
    <scope>NUCLEOTIDE SEQUENCE</scope>
    <source>
        <strain evidence="2">GMGI-L3</strain>
    </source>
</reference>
<gene>
    <name evidence="2" type="ORF">Hamer_G007167</name>
</gene>
<dbReference type="PANTHER" id="PTHR33050:SF7">
    <property type="entry name" value="RIBONUCLEASE H"/>
    <property type="match status" value="1"/>
</dbReference>
<feature type="region of interest" description="Disordered" evidence="1">
    <location>
        <begin position="12"/>
        <end position="32"/>
    </location>
</feature>
<keyword evidence="3" id="KW-1185">Reference proteome</keyword>
<evidence type="ECO:0000313" key="2">
    <source>
        <dbReference type="EMBL" id="KAG7165352.1"/>
    </source>
</evidence>
<feature type="compositionally biased region" description="Basic residues" evidence="1">
    <location>
        <begin position="12"/>
        <end position="24"/>
    </location>
</feature>
<evidence type="ECO:0000256" key="1">
    <source>
        <dbReference type="SAM" id="MobiDB-lite"/>
    </source>
</evidence>
<dbReference type="AlphaFoldDB" id="A0A8J5MVW9"/>
<sequence length="288" mass="32486">MADLGLVQGRRRIKHRGNIGHSRGHGLQNQPPEVLRLTNTTTGVARDGVGYLHSFPPPIHRQRTMDTLVPQCRPASLATTAPTLFVASDTSDVGWRAAHINVQELYVVWRFLEVNQTTQDEAICFEMDSAAGVFCLNRQGTSRSAQLLSLSEQIFKEAHHRSIHLSARHVLGIENGWADALSRFKDKSVEWTLRQSVFQSLMEWWGLLEVDLFASPTSAQLPVYLSWLMPTPHGGPGAFTEDWNRWTSIYLFPPPCCKVLLPVCHKFCSFKGKVLLLAPYWPAQPWFS</sequence>
<dbReference type="EMBL" id="JAHLQT010024345">
    <property type="protein sequence ID" value="KAG7165352.1"/>
    <property type="molecule type" value="Genomic_DNA"/>
</dbReference>
<organism evidence="2 3">
    <name type="scientific">Homarus americanus</name>
    <name type="common">American lobster</name>
    <dbReference type="NCBI Taxonomy" id="6706"/>
    <lineage>
        <taxon>Eukaryota</taxon>
        <taxon>Metazoa</taxon>
        <taxon>Ecdysozoa</taxon>
        <taxon>Arthropoda</taxon>
        <taxon>Crustacea</taxon>
        <taxon>Multicrustacea</taxon>
        <taxon>Malacostraca</taxon>
        <taxon>Eumalacostraca</taxon>
        <taxon>Eucarida</taxon>
        <taxon>Decapoda</taxon>
        <taxon>Pleocyemata</taxon>
        <taxon>Astacidea</taxon>
        <taxon>Nephropoidea</taxon>
        <taxon>Nephropidae</taxon>
        <taxon>Homarus</taxon>
    </lineage>
</organism>
<accession>A0A8J5MVW9</accession>
<comment type="caution">
    <text evidence="2">The sequence shown here is derived from an EMBL/GenBank/DDBJ whole genome shotgun (WGS) entry which is preliminary data.</text>
</comment>
<evidence type="ECO:0000313" key="3">
    <source>
        <dbReference type="Proteomes" id="UP000747542"/>
    </source>
</evidence>
<dbReference type="PANTHER" id="PTHR33050">
    <property type="entry name" value="REVERSE TRANSCRIPTASE DOMAIN-CONTAINING PROTEIN"/>
    <property type="match status" value="1"/>
</dbReference>
<proteinExistence type="predicted"/>
<dbReference type="InterPro" id="IPR052055">
    <property type="entry name" value="Hepadnavirus_pol/RT"/>
</dbReference>
<dbReference type="CDD" id="cd09275">
    <property type="entry name" value="RNase_HI_RT_DIRS1"/>
    <property type="match status" value="1"/>
</dbReference>
<protein>
    <submittedName>
        <fullName evidence="2">Uncharacterized protein</fullName>
    </submittedName>
</protein>
<dbReference type="Proteomes" id="UP000747542">
    <property type="component" value="Unassembled WGS sequence"/>
</dbReference>